<gene>
    <name evidence="2" type="ORF">KATO_00106</name>
    <name evidence="3" type="ORF">KATO_02057</name>
</gene>
<accession>A0A2U3RGU5</accession>
<dbReference type="InterPro" id="IPR027796">
    <property type="entry name" value="OTT_1508_deam-like"/>
</dbReference>
<reference evidence="3" key="2">
    <citation type="submission" date="2018-03" db="EMBL/GenBank/DDBJ databases">
        <authorList>
            <person name="Keele B.F."/>
        </authorList>
    </citation>
    <scope>NUCLEOTIDE SEQUENCE [LARGE SCALE GENOMIC DNA]</scope>
    <source>
        <strain evidence="3">Kato</strain>
    </source>
</reference>
<feature type="coiled-coil region" evidence="1">
    <location>
        <begin position="192"/>
        <end position="219"/>
    </location>
</feature>
<sequence length="388" mass="44096">MFAIHKKEQLKTALNEAAQYQEKYYQGSRIDGESPISLAGPRIKNLIRDSEQQKKLDYLAKVIAVYCKKKCVAVAYSEDNDEYYISYNTVAHGSDCSKAEYACVNMEVREIVKSFYSDIKHGLNSSNLRKILVDSILNDKNTEKSLMECVLKLVHGYSYIQTGDSSYDFSGIQPLFINSKNTKNTNIKLDGFSRLGEKYKELRKISNDLEKKLAEELDEEEKKELISDHNLIHKVKSELSQFHTVRFNLDELLPYFERNEGIENKLYVVKNNSSINEQQHAEMVVLEYVHNKSKVGELSGNVYIGMSKLSCFTCQKVIEYYNNSESNVKLENHGTHGKVYNNWAFPAGILDVVSVDDLIKDLSNSDDCSSIAAFPFGKDSASSDSDGY</sequence>
<name>A0A2U3RGU5_ORITS</name>
<organism evidence="3 4">
    <name type="scientific">Orientia tsutsugamushi</name>
    <name type="common">Rickettsia tsutsugamushi</name>
    <dbReference type="NCBI Taxonomy" id="784"/>
    <lineage>
        <taxon>Bacteria</taxon>
        <taxon>Pseudomonadati</taxon>
        <taxon>Pseudomonadota</taxon>
        <taxon>Alphaproteobacteria</taxon>
        <taxon>Rickettsiales</taxon>
        <taxon>Rickettsiaceae</taxon>
        <taxon>Rickettsieae</taxon>
        <taxon>Orientia</taxon>
    </lineage>
</organism>
<reference evidence="4" key="1">
    <citation type="submission" date="2018-03" db="EMBL/GenBank/DDBJ databases">
        <authorList>
            <person name="Batty M. E."/>
            <person name="Batty M E."/>
        </authorList>
    </citation>
    <scope>NUCLEOTIDE SEQUENCE [LARGE SCALE GENOMIC DNA]</scope>
</reference>
<dbReference type="AlphaFoldDB" id="A0A2U3RGU5"/>
<dbReference type="EMBL" id="LS398550">
    <property type="protein sequence ID" value="SPR12442.1"/>
    <property type="molecule type" value="Genomic_DNA"/>
</dbReference>
<dbReference type="RefSeq" id="WP_045916364.1">
    <property type="nucleotide sequence ID" value="NZ_CP166957.1"/>
</dbReference>
<evidence type="ECO:0000313" key="4">
    <source>
        <dbReference type="Proteomes" id="UP000244992"/>
    </source>
</evidence>
<evidence type="ECO:0000256" key="1">
    <source>
        <dbReference type="SAM" id="Coils"/>
    </source>
</evidence>
<dbReference type="EMBL" id="LS398550">
    <property type="protein sequence ID" value="SPR02812.1"/>
    <property type="molecule type" value="Genomic_DNA"/>
</dbReference>
<dbReference type="Pfam" id="PF14441">
    <property type="entry name" value="OTT_1508_deam"/>
    <property type="match status" value="1"/>
</dbReference>
<proteinExistence type="predicted"/>
<evidence type="ECO:0000313" key="3">
    <source>
        <dbReference type="EMBL" id="SPR12442.1"/>
    </source>
</evidence>
<keyword evidence="1" id="KW-0175">Coiled coil</keyword>
<dbReference type="Proteomes" id="UP000244992">
    <property type="component" value="Chromosome I"/>
</dbReference>
<protein>
    <submittedName>
        <fullName evidence="3">Uncharacterized protein</fullName>
    </submittedName>
</protein>
<evidence type="ECO:0000313" key="2">
    <source>
        <dbReference type="EMBL" id="SPR02812.1"/>
    </source>
</evidence>